<accession>A0ABD0P6W1</accession>
<keyword evidence="3" id="KW-1185">Reference proteome</keyword>
<dbReference type="AlphaFoldDB" id="A0ABD0P6W1"/>
<evidence type="ECO:0000313" key="3">
    <source>
        <dbReference type="Proteomes" id="UP001529510"/>
    </source>
</evidence>
<evidence type="ECO:0000313" key="2">
    <source>
        <dbReference type="EMBL" id="KAL0169832.1"/>
    </source>
</evidence>
<feature type="non-terminal residue" evidence="2">
    <location>
        <position position="1"/>
    </location>
</feature>
<proteinExistence type="predicted"/>
<evidence type="ECO:0000256" key="1">
    <source>
        <dbReference type="SAM" id="MobiDB-lite"/>
    </source>
</evidence>
<feature type="compositionally biased region" description="Basic and acidic residues" evidence="1">
    <location>
        <begin position="41"/>
        <end position="54"/>
    </location>
</feature>
<name>A0ABD0P6W1_CIRMR</name>
<reference evidence="2 3" key="1">
    <citation type="submission" date="2024-05" db="EMBL/GenBank/DDBJ databases">
        <title>Genome sequencing and assembly of Indian major carp, Cirrhinus mrigala (Hamilton, 1822).</title>
        <authorList>
            <person name="Mohindra V."/>
            <person name="Chowdhury L.M."/>
            <person name="Lal K."/>
            <person name="Jena J.K."/>
        </authorList>
    </citation>
    <scope>NUCLEOTIDE SEQUENCE [LARGE SCALE GENOMIC DNA]</scope>
    <source>
        <strain evidence="2">CM1030</strain>
        <tissue evidence="2">Blood</tissue>
    </source>
</reference>
<dbReference type="Proteomes" id="UP001529510">
    <property type="component" value="Unassembled WGS sequence"/>
</dbReference>
<feature type="non-terminal residue" evidence="2">
    <location>
        <position position="61"/>
    </location>
</feature>
<comment type="caution">
    <text evidence="2">The sequence shown here is derived from an EMBL/GenBank/DDBJ whole genome shotgun (WGS) entry which is preliminary data.</text>
</comment>
<gene>
    <name evidence="2" type="ORF">M9458_034428</name>
</gene>
<dbReference type="EMBL" id="JAMKFB020000017">
    <property type="protein sequence ID" value="KAL0169832.1"/>
    <property type="molecule type" value="Genomic_DNA"/>
</dbReference>
<sequence length="61" mass="6857">VLHGCVYGAQSFNNPSYFPIHLSDLSSPDYDPFLLLENLKEPEPLHSPDSERSSKLQPVTE</sequence>
<feature type="region of interest" description="Disordered" evidence="1">
    <location>
        <begin position="41"/>
        <end position="61"/>
    </location>
</feature>
<organism evidence="2 3">
    <name type="scientific">Cirrhinus mrigala</name>
    <name type="common">Mrigala</name>
    <dbReference type="NCBI Taxonomy" id="683832"/>
    <lineage>
        <taxon>Eukaryota</taxon>
        <taxon>Metazoa</taxon>
        <taxon>Chordata</taxon>
        <taxon>Craniata</taxon>
        <taxon>Vertebrata</taxon>
        <taxon>Euteleostomi</taxon>
        <taxon>Actinopterygii</taxon>
        <taxon>Neopterygii</taxon>
        <taxon>Teleostei</taxon>
        <taxon>Ostariophysi</taxon>
        <taxon>Cypriniformes</taxon>
        <taxon>Cyprinidae</taxon>
        <taxon>Labeoninae</taxon>
        <taxon>Labeonini</taxon>
        <taxon>Cirrhinus</taxon>
    </lineage>
</organism>
<protein>
    <submittedName>
        <fullName evidence="2">Uncharacterized protein</fullName>
    </submittedName>
</protein>